<dbReference type="EMBL" id="JAGGNH010000005">
    <property type="protein sequence ID" value="KAJ0971587.1"/>
    <property type="molecule type" value="Genomic_DNA"/>
</dbReference>
<accession>A0A9D5CE23</accession>
<gene>
    <name evidence="1" type="ORF">J5N97_019546</name>
</gene>
<dbReference type="PANTHER" id="PTHR33702">
    <property type="entry name" value="BNAA09G40010D PROTEIN"/>
    <property type="match status" value="1"/>
</dbReference>
<name>A0A9D5CE23_9LILI</name>
<comment type="caution">
    <text evidence="1">The sequence shown here is derived from an EMBL/GenBank/DDBJ whole genome shotgun (WGS) entry which is preliminary data.</text>
</comment>
<keyword evidence="2" id="KW-1185">Reference proteome</keyword>
<evidence type="ECO:0000313" key="2">
    <source>
        <dbReference type="Proteomes" id="UP001085076"/>
    </source>
</evidence>
<dbReference type="OrthoDB" id="764584at2759"/>
<dbReference type="PANTHER" id="PTHR33702:SF30">
    <property type="entry name" value="OS05G0576600 PROTEIN"/>
    <property type="match status" value="1"/>
</dbReference>
<proteinExistence type="predicted"/>
<sequence length="129" mass="15308">MKAHSLISVFRRSITTYWSRTKNPKLKSSNKVVRLGGARSKRGFRFKIKVRLSTRFLTRFREAYVDVMLKIARRGVFSFSDRVEPIWNRRIPTNHQLQMGRSDIEKRLCFEIYKSFVLSGDNCDDIEKM</sequence>
<dbReference type="AlphaFoldDB" id="A0A9D5CE23"/>
<reference evidence="1" key="1">
    <citation type="submission" date="2021-03" db="EMBL/GenBank/DDBJ databases">
        <authorList>
            <person name="Li Z."/>
            <person name="Yang C."/>
        </authorList>
    </citation>
    <scope>NUCLEOTIDE SEQUENCE</scope>
    <source>
        <strain evidence="1">Dzin_1.0</strain>
        <tissue evidence="1">Leaf</tissue>
    </source>
</reference>
<dbReference type="Proteomes" id="UP001085076">
    <property type="component" value="Miscellaneous, Linkage group lg05"/>
</dbReference>
<organism evidence="1 2">
    <name type="scientific">Dioscorea zingiberensis</name>
    <dbReference type="NCBI Taxonomy" id="325984"/>
    <lineage>
        <taxon>Eukaryota</taxon>
        <taxon>Viridiplantae</taxon>
        <taxon>Streptophyta</taxon>
        <taxon>Embryophyta</taxon>
        <taxon>Tracheophyta</taxon>
        <taxon>Spermatophyta</taxon>
        <taxon>Magnoliopsida</taxon>
        <taxon>Liliopsida</taxon>
        <taxon>Dioscoreales</taxon>
        <taxon>Dioscoreaceae</taxon>
        <taxon>Dioscorea</taxon>
    </lineage>
</organism>
<protein>
    <submittedName>
        <fullName evidence="1">Uncharacterized protein</fullName>
    </submittedName>
</protein>
<reference evidence="1" key="2">
    <citation type="journal article" date="2022" name="Hortic Res">
        <title>The genome of Dioscorea zingiberensis sheds light on the biosynthesis, origin and evolution of the medicinally important diosgenin saponins.</title>
        <authorList>
            <person name="Li Y."/>
            <person name="Tan C."/>
            <person name="Li Z."/>
            <person name="Guo J."/>
            <person name="Li S."/>
            <person name="Chen X."/>
            <person name="Wang C."/>
            <person name="Dai X."/>
            <person name="Yang H."/>
            <person name="Song W."/>
            <person name="Hou L."/>
            <person name="Xu J."/>
            <person name="Tong Z."/>
            <person name="Xu A."/>
            <person name="Yuan X."/>
            <person name="Wang W."/>
            <person name="Yang Q."/>
            <person name="Chen L."/>
            <person name="Sun Z."/>
            <person name="Wang K."/>
            <person name="Pan B."/>
            <person name="Chen J."/>
            <person name="Bao Y."/>
            <person name="Liu F."/>
            <person name="Qi X."/>
            <person name="Gang D.R."/>
            <person name="Wen J."/>
            <person name="Li J."/>
        </authorList>
    </citation>
    <scope>NUCLEOTIDE SEQUENCE</scope>
    <source>
        <strain evidence="1">Dzin_1.0</strain>
    </source>
</reference>
<evidence type="ECO:0000313" key="1">
    <source>
        <dbReference type="EMBL" id="KAJ0971587.1"/>
    </source>
</evidence>